<dbReference type="Pfam" id="PF07992">
    <property type="entry name" value="Pyr_redox_2"/>
    <property type="match status" value="1"/>
</dbReference>
<protein>
    <submittedName>
        <fullName evidence="6">FAD-dependent oxidoreductase</fullName>
    </submittedName>
</protein>
<name>A0ABY6GZH6_9GAMM</name>
<comment type="cofactor">
    <cofactor evidence="1">
        <name>FAD</name>
        <dbReference type="ChEBI" id="CHEBI:57692"/>
    </cofactor>
</comment>
<keyword evidence="3" id="KW-0274">FAD</keyword>
<sequence length="399" mass="43800">MKQNTLVLAGGGHTHALLLKALQKQPLPCQPVLLSSTRYTPYSGMLPGVIAGVYQPEEAHIDLKVLAENSGSEFIEDEITTLAADNNELTTAGGQTLKYDALSINTGSTQQRVIEGPDCISIKPVERFLPWLSETLQERLKQFERQSKTFNLVMVGGGAAGVEVAMALKERFRYSTALTIHIMTSNGVVPGHSRAVRQLVNNELAQKGIQVHTDFQVASVSDHCIHSLSGRQLPYDQVILATPACPAPWTAHSGLSTDRTGFIRVNPFLQSCSHDNVFACGDIAAFTETALARCGVYAVRQAPVLHQNLKAWLNGQALQPYRPQQQFLSLLSCANGRAIASRGAFRAKGSLIWLWKNWIDKRFMAQFPTPLYDSVGSDLLPYRKPLPAEKDQSLLNKKP</sequence>
<accession>A0ABY6GZH6</accession>
<dbReference type="RefSeq" id="WP_262599827.1">
    <property type="nucleotide sequence ID" value="NZ_CP103300.1"/>
</dbReference>
<keyword evidence="2" id="KW-0285">Flavoprotein</keyword>
<dbReference type="PANTHER" id="PTHR42913:SF9">
    <property type="entry name" value="SLR1591 PROTEIN"/>
    <property type="match status" value="1"/>
</dbReference>
<dbReference type="InterPro" id="IPR051169">
    <property type="entry name" value="NADH-Q_oxidoreductase"/>
</dbReference>
<organism evidence="6 7">
    <name type="scientific">Endozoicomonas euniceicola</name>
    <dbReference type="NCBI Taxonomy" id="1234143"/>
    <lineage>
        <taxon>Bacteria</taxon>
        <taxon>Pseudomonadati</taxon>
        <taxon>Pseudomonadota</taxon>
        <taxon>Gammaproteobacteria</taxon>
        <taxon>Oceanospirillales</taxon>
        <taxon>Endozoicomonadaceae</taxon>
        <taxon>Endozoicomonas</taxon>
    </lineage>
</organism>
<evidence type="ECO:0000256" key="2">
    <source>
        <dbReference type="ARBA" id="ARBA00022630"/>
    </source>
</evidence>
<dbReference type="Gene3D" id="3.50.50.100">
    <property type="match status" value="1"/>
</dbReference>
<evidence type="ECO:0000313" key="6">
    <source>
        <dbReference type="EMBL" id="UYM17299.1"/>
    </source>
</evidence>
<evidence type="ECO:0000313" key="7">
    <source>
        <dbReference type="Proteomes" id="UP001163255"/>
    </source>
</evidence>
<evidence type="ECO:0000256" key="3">
    <source>
        <dbReference type="ARBA" id="ARBA00022827"/>
    </source>
</evidence>
<dbReference type="SUPFAM" id="SSF51905">
    <property type="entry name" value="FAD/NAD(P)-binding domain"/>
    <property type="match status" value="2"/>
</dbReference>
<keyword evidence="4" id="KW-0560">Oxidoreductase</keyword>
<proteinExistence type="predicted"/>
<dbReference type="InterPro" id="IPR036188">
    <property type="entry name" value="FAD/NAD-bd_sf"/>
</dbReference>
<dbReference type="InterPro" id="IPR017584">
    <property type="entry name" value="Pyridine_nucleo_diS_OxRdtase_N"/>
</dbReference>
<evidence type="ECO:0000256" key="4">
    <source>
        <dbReference type="ARBA" id="ARBA00023002"/>
    </source>
</evidence>
<dbReference type="PRINTS" id="PR00368">
    <property type="entry name" value="FADPNR"/>
</dbReference>
<dbReference type="PANTHER" id="PTHR42913">
    <property type="entry name" value="APOPTOSIS-INDUCING FACTOR 1"/>
    <property type="match status" value="1"/>
</dbReference>
<evidence type="ECO:0000259" key="5">
    <source>
        <dbReference type="Pfam" id="PF07992"/>
    </source>
</evidence>
<dbReference type="NCBIfam" id="TIGR03169">
    <property type="entry name" value="Nterm_to_SelD"/>
    <property type="match status" value="1"/>
</dbReference>
<reference evidence="6" key="1">
    <citation type="submission" date="2022-10" db="EMBL/GenBank/DDBJ databases">
        <title>Completed Genome Sequence of two octocoral isolated bacterium, Endozoicomonas euniceicola EF212T and Endozoicomonas gorgoniicola PS125T.</title>
        <authorList>
            <person name="Chiou Y.-J."/>
            <person name="Chen Y.-H."/>
        </authorList>
    </citation>
    <scope>NUCLEOTIDE SEQUENCE</scope>
    <source>
        <strain evidence="6">EF212</strain>
    </source>
</reference>
<keyword evidence="7" id="KW-1185">Reference proteome</keyword>
<dbReference type="Proteomes" id="UP001163255">
    <property type="component" value="Chromosome"/>
</dbReference>
<dbReference type="InterPro" id="IPR023753">
    <property type="entry name" value="FAD/NAD-binding_dom"/>
</dbReference>
<evidence type="ECO:0000256" key="1">
    <source>
        <dbReference type="ARBA" id="ARBA00001974"/>
    </source>
</evidence>
<feature type="domain" description="FAD/NAD(P)-binding" evidence="5">
    <location>
        <begin position="28"/>
        <end position="288"/>
    </location>
</feature>
<dbReference type="EMBL" id="CP103300">
    <property type="protein sequence ID" value="UYM17299.1"/>
    <property type="molecule type" value="Genomic_DNA"/>
</dbReference>
<gene>
    <name evidence="6" type="ORF">NX720_05075</name>
</gene>